<comment type="caution">
    <text evidence="2">The sequence shown here is derived from an EMBL/GenBank/DDBJ whole genome shotgun (WGS) entry which is preliminary data.</text>
</comment>
<organism evidence="2 3">
    <name type="scientific">Patella caerulea</name>
    <name type="common">Rayed Mediterranean limpet</name>
    <dbReference type="NCBI Taxonomy" id="87958"/>
    <lineage>
        <taxon>Eukaryota</taxon>
        <taxon>Metazoa</taxon>
        <taxon>Spiralia</taxon>
        <taxon>Lophotrochozoa</taxon>
        <taxon>Mollusca</taxon>
        <taxon>Gastropoda</taxon>
        <taxon>Patellogastropoda</taxon>
        <taxon>Patelloidea</taxon>
        <taxon>Patellidae</taxon>
        <taxon>Patella</taxon>
    </lineage>
</organism>
<proteinExistence type="predicted"/>
<reference evidence="2 3" key="1">
    <citation type="submission" date="2024-01" db="EMBL/GenBank/DDBJ databases">
        <title>The genome of the rayed Mediterranean limpet Patella caerulea (Linnaeus, 1758).</title>
        <authorList>
            <person name="Anh-Thu Weber A."/>
            <person name="Halstead-Nussloch G."/>
        </authorList>
    </citation>
    <scope>NUCLEOTIDE SEQUENCE [LARGE SCALE GENOMIC DNA]</scope>
    <source>
        <strain evidence="2">AATW-2023a</strain>
        <tissue evidence="2">Whole specimen</tissue>
    </source>
</reference>
<feature type="compositionally biased region" description="Low complexity" evidence="1">
    <location>
        <begin position="139"/>
        <end position="149"/>
    </location>
</feature>
<dbReference type="AlphaFoldDB" id="A0AAN8K233"/>
<dbReference type="Proteomes" id="UP001347796">
    <property type="component" value="Unassembled WGS sequence"/>
</dbReference>
<feature type="region of interest" description="Disordered" evidence="1">
    <location>
        <begin position="219"/>
        <end position="249"/>
    </location>
</feature>
<dbReference type="EMBL" id="JAZGQO010000006">
    <property type="protein sequence ID" value="KAK6184353.1"/>
    <property type="molecule type" value="Genomic_DNA"/>
</dbReference>
<evidence type="ECO:0000313" key="3">
    <source>
        <dbReference type="Proteomes" id="UP001347796"/>
    </source>
</evidence>
<feature type="compositionally biased region" description="Basic and acidic residues" evidence="1">
    <location>
        <begin position="234"/>
        <end position="246"/>
    </location>
</feature>
<feature type="compositionally biased region" description="Basic and acidic residues" evidence="1">
    <location>
        <begin position="1"/>
        <end position="13"/>
    </location>
</feature>
<evidence type="ECO:0000256" key="1">
    <source>
        <dbReference type="SAM" id="MobiDB-lite"/>
    </source>
</evidence>
<name>A0AAN8K233_PATCE</name>
<protein>
    <submittedName>
        <fullName evidence="2">Uncharacterized protein</fullName>
    </submittedName>
</protein>
<feature type="region of interest" description="Disordered" evidence="1">
    <location>
        <begin position="1"/>
        <end position="28"/>
    </location>
</feature>
<accession>A0AAN8K233</accession>
<gene>
    <name evidence="2" type="ORF">SNE40_006840</name>
</gene>
<keyword evidence="3" id="KW-1185">Reference proteome</keyword>
<sequence length="276" mass="30629">MATDSRKLGEYKRRPSSAPKTSDMTNIPKIVLDDSRNEQDCIPSPRATCDLGQPASSMPNLALERFTDSQFEESGCKLGVYCSPRTTRRSVDLDAKKEYEWLENFDSNNSLRVLGSSSRTGSALSLNSECTARSIGLLSNDSSSDSNNSIAEKFADSSLEKQPQLRRYMSYPEEDKTDPEVGVTRSVQSCANLKGEQESGGSAKTHNNDITAQKLALLPSESTDELVGDPNSQRTDRISKFPDPSKSHIVSYKRGEKCLREGRIRRWLEDMDKGPE</sequence>
<evidence type="ECO:0000313" key="2">
    <source>
        <dbReference type="EMBL" id="KAK6184353.1"/>
    </source>
</evidence>
<feature type="region of interest" description="Disordered" evidence="1">
    <location>
        <begin position="137"/>
        <end position="164"/>
    </location>
</feature>